<dbReference type="PROSITE" id="PS00018">
    <property type="entry name" value="EF_HAND_1"/>
    <property type="match status" value="1"/>
</dbReference>
<dbReference type="EMBL" id="JAGMWT010000002">
    <property type="protein sequence ID" value="KAH7136005.1"/>
    <property type="molecule type" value="Genomic_DNA"/>
</dbReference>
<dbReference type="Proteomes" id="UP000700596">
    <property type="component" value="Unassembled WGS sequence"/>
</dbReference>
<evidence type="ECO:0000256" key="3">
    <source>
        <dbReference type="SAM" id="MobiDB-lite"/>
    </source>
</evidence>
<comment type="caution">
    <text evidence="5">The sequence shown here is derived from an EMBL/GenBank/DDBJ whole genome shotgun (WGS) entry which is preliminary data.</text>
</comment>
<organism evidence="5 6">
    <name type="scientific">Dendryphion nanum</name>
    <dbReference type="NCBI Taxonomy" id="256645"/>
    <lineage>
        <taxon>Eukaryota</taxon>
        <taxon>Fungi</taxon>
        <taxon>Dikarya</taxon>
        <taxon>Ascomycota</taxon>
        <taxon>Pezizomycotina</taxon>
        <taxon>Dothideomycetes</taxon>
        <taxon>Pleosporomycetidae</taxon>
        <taxon>Pleosporales</taxon>
        <taxon>Torulaceae</taxon>
        <taxon>Dendryphion</taxon>
    </lineage>
</organism>
<gene>
    <name evidence="5" type="ORF">B0J11DRAFT_176807</name>
</gene>
<dbReference type="Gene3D" id="1.10.238.10">
    <property type="entry name" value="EF-hand"/>
    <property type="match status" value="2"/>
</dbReference>
<dbReference type="OrthoDB" id="343296at2759"/>
<dbReference type="PROSITE" id="PS50222">
    <property type="entry name" value="EF_HAND_2"/>
    <property type="match status" value="3"/>
</dbReference>
<keyword evidence="1" id="KW-0677">Repeat</keyword>
<dbReference type="InterPro" id="IPR050145">
    <property type="entry name" value="Centrin_CML-like"/>
</dbReference>
<dbReference type="CDD" id="cd00051">
    <property type="entry name" value="EFh"/>
    <property type="match status" value="2"/>
</dbReference>
<dbReference type="SUPFAM" id="SSF47473">
    <property type="entry name" value="EF-hand"/>
    <property type="match status" value="1"/>
</dbReference>
<feature type="region of interest" description="Disordered" evidence="3">
    <location>
        <begin position="1"/>
        <end position="78"/>
    </location>
</feature>
<name>A0A9P9ECU8_9PLEO</name>
<dbReference type="InterPro" id="IPR011992">
    <property type="entry name" value="EF-hand-dom_pair"/>
</dbReference>
<feature type="domain" description="EF-hand" evidence="4">
    <location>
        <begin position="79"/>
        <end position="114"/>
    </location>
</feature>
<dbReference type="PANTHER" id="PTHR23050">
    <property type="entry name" value="CALCIUM BINDING PROTEIN"/>
    <property type="match status" value="1"/>
</dbReference>
<feature type="compositionally biased region" description="Basic and acidic residues" evidence="3">
    <location>
        <begin position="45"/>
        <end position="66"/>
    </location>
</feature>
<evidence type="ECO:0000259" key="4">
    <source>
        <dbReference type="PROSITE" id="PS50222"/>
    </source>
</evidence>
<protein>
    <recommendedName>
        <fullName evidence="4">EF-hand domain-containing protein</fullName>
    </recommendedName>
</protein>
<feature type="compositionally biased region" description="Polar residues" evidence="3">
    <location>
        <begin position="1"/>
        <end position="10"/>
    </location>
</feature>
<evidence type="ECO:0000256" key="1">
    <source>
        <dbReference type="ARBA" id="ARBA00022737"/>
    </source>
</evidence>
<dbReference type="AlphaFoldDB" id="A0A9P9ECU8"/>
<dbReference type="GO" id="GO:0005509">
    <property type="term" value="F:calcium ion binding"/>
    <property type="evidence" value="ECO:0007669"/>
    <property type="project" value="InterPro"/>
</dbReference>
<evidence type="ECO:0000313" key="6">
    <source>
        <dbReference type="Proteomes" id="UP000700596"/>
    </source>
</evidence>
<dbReference type="InterPro" id="IPR002048">
    <property type="entry name" value="EF_hand_dom"/>
</dbReference>
<keyword evidence="6" id="KW-1185">Reference proteome</keyword>
<feature type="domain" description="EF-hand" evidence="4">
    <location>
        <begin position="175"/>
        <end position="210"/>
    </location>
</feature>
<reference evidence="5" key="1">
    <citation type="journal article" date="2021" name="Nat. Commun.">
        <title>Genetic determinants of endophytism in the Arabidopsis root mycobiome.</title>
        <authorList>
            <person name="Mesny F."/>
            <person name="Miyauchi S."/>
            <person name="Thiergart T."/>
            <person name="Pickel B."/>
            <person name="Atanasova L."/>
            <person name="Karlsson M."/>
            <person name="Huettel B."/>
            <person name="Barry K.W."/>
            <person name="Haridas S."/>
            <person name="Chen C."/>
            <person name="Bauer D."/>
            <person name="Andreopoulos W."/>
            <person name="Pangilinan J."/>
            <person name="LaButti K."/>
            <person name="Riley R."/>
            <person name="Lipzen A."/>
            <person name="Clum A."/>
            <person name="Drula E."/>
            <person name="Henrissat B."/>
            <person name="Kohler A."/>
            <person name="Grigoriev I.V."/>
            <person name="Martin F.M."/>
            <person name="Hacquard S."/>
        </authorList>
    </citation>
    <scope>NUCLEOTIDE SEQUENCE</scope>
    <source>
        <strain evidence="5">MPI-CAGE-CH-0243</strain>
    </source>
</reference>
<dbReference type="Pfam" id="PF13499">
    <property type="entry name" value="EF-hand_7"/>
    <property type="match status" value="2"/>
</dbReference>
<evidence type="ECO:0000313" key="5">
    <source>
        <dbReference type="EMBL" id="KAH7136005.1"/>
    </source>
</evidence>
<dbReference type="SMART" id="SM00054">
    <property type="entry name" value="EFh"/>
    <property type="match status" value="3"/>
</dbReference>
<dbReference type="FunFam" id="1.10.238.10:FF:000172">
    <property type="entry name" value="Cell division control protein"/>
    <property type="match status" value="1"/>
</dbReference>
<keyword evidence="2" id="KW-0106">Calcium</keyword>
<accession>A0A9P9ECU8</accession>
<evidence type="ECO:0000256" key="2">
    <source>
        <dbReference type="ARBA" id="ARBA00022837"/>
    </source>
</evidence>
<sequence length="242" mass="26999">MATAGGNNQGIAPRYGLGRAGPSGTQNTYNTPGAGFNATAAKTQQRIEAERLERERKAREDRERAEQLGQSSLAELSEEQREEIQEAFNLFDLDKDSYIDYHELKVAMRALGFDLPKQEILSILQNHGVQSNAPAQATNSKAKQAAQQAYQAPPRLLLSYASFQTLMAQRILSRDPTEEIIRAFELFDDGGKGRITLQDLQRVARELGENLQEEEMVAMIEEFDMDSDGAISREEFINICLG</sequence>
<feature type="domain" description="EF-hand" evidence="4">
    <location>
        <begin position="211"/>
        <end position="242"/>
    </location>
</feature>
<dbReference type="InterPro" id="IPR018247">
    <property type="entry name" value="EF_Hand_1_Ca_BS"/>
</dbReference>
<proteinExistence type="predicted"/>